<reference evidence="13 14" key="1">
    <citation type="journal article" date="2020" name="Elife">
        <title>Loss of centromere function drives karyotype evolution in closely related Malassezia species.</title>
        <authorList>
            <person name="Sankaranarayanan S.R."/>
            <person name="Ianiri G."/>
            <person name="Coelho M.A."/>
            <person name="Reza M.H."/>
            <person name="Thimmappa B.C."/>
            <person name="Ganguly P."/>
            <person name="Vadnala R.N."/>
            <person name="Sun S."/>
            <person name="Siddharthan R."/>
            <person name="Tellgren-Roth C."/>
            <person name="Dawson T.L."/>
            <person name="Heitman J."/>
            <person name="Sanyal K."/>
        </authorList>
    </citation>
    <scope>NUCLEOTIDE SEQUENCE [LARGE SCALE GENOMIC DNA]</scope>
    <source>
        <strain evidence="13">CBS14141</strain>
    </source>
</reference>
<evidence type="ECO:0000256" key="9">
    <source>
        <dbReference type="ARBA" id="ARBA00022989"/>
    </source>
</evidence>
<comment type="similarity">
    <text evidence="3">Belongs to the complex I NDUFB3 subunit family.</text>
</comment>
<accession>A0ABY8ENW5</accession>
<keyword evidence="11 12" id="KW-0472">Membrane</keyword>
<dbReference type="PANTHER" id="PTHR15082">
    <property type="entry name" value="NADH-UBIQUINONE OXIDOREDUCTASE B12 SUBUNIT"/>
    <property type="match status" value="1"/>
</dbReference>
<keyword evidence="7" id="KW-0999">Mitochondrion inner membrane</keyword>
<evidence type="ECO:0000256" key="11">
    <source>
        <dbReference type="ARBA" id="ARBA00023136"/>
    </source>
</evidence>
<dbReference type="InterPro" id="IPR012576">
    <property type="entry name" value="NDUFB3"/>
</dbReference>
<evidence type="ECO:0000256" key="10">
    <source>
        <dbReference type="ARBA" id="ARBA00023128"/>
    </source>
</evidence>
<evidence type="ECO:0000313" key="14">
    <source>
        <dbReference type="Proteomes" id="UP000818624"/>
    </source>
</evidence>
<protein>
    <recommendedName>
        <fullName evidence="15">NADH dehydrogenase [ubiquinone] 1 beta subcomplex subunit 4</fullName>
    </recommendedName>
</protein>
<keyword evidence="14" id="KW-1185">Reference proteome</keyword>
<evidence type="ECO:0000256" key="5">
    <source>
        <dbReference type="ARBA" id="ARBA00022660"/>
    </source>
</evidence>
<evidence type="ECO:0000256" key="4">
    <source>
        <dbReference type="ARBA" id="ARBA00022448"/>
    </source>
</evidence>
<comment type="function">
    <text evidence="1">Accessory subunit of the mitochondrial membrane respiratory chain NADH dehydrogenase (Complex I), that is believed not to be involved in catalysis. Complex I functions in the transfer of electrons from NADH to the respiratory chain. The immediate electron acceptor for the enzyme is believed to be ubiquinone.</text>
</comment>
<evidence type="ECO:0000256" key="8">
    <source>
        <dbReference type="ARBA" id="ARBA00022982"/>
    </source>
</evidence>
<keyword evidence="6 12" id="KW-0812">Transmembrane</keyword>
<gene>
    <name evidence="13" type="ORF">GLX27_001837</name>
</gene>
<dbReference type="Proteomes" id="UP000818624">
    <property type="component" value="Chromosome 2"/>
</dbReference>
<evidence type="ECO:0000313" key="13">
    <source>
        <dbReference type="EMBL" id="WFD47188.1"/>
    </source>
</evidence>
<dbReference type="Pfam" id="PF08122">
    <property type="entry name" value="NDUF_B12"/>
    <property type="match status" value="1"/>
</dbReference>
<feature type="transmembrane region" description="Helical" evidence="12">
    <location>
        <begin position="30"/>
        <end position="47"/>
    </location>
</feature>
<comment type="subcellular location">
    <subcellularLocation>
        <location evidence="2">Mitochondrion inner membrane</location>
        <topology evidence="2">Single-pass membrane protein</topology>
        <orientation evidence="2">Matrix side</orientation>
    </subcellularLocation>
</comment>
<keyword evidence="5" id="KW-0679">Respiratory chain</keyword>
<evidence type="ECO:0000256" key="7">
    <source>
        <dbReference type="ARBA" id="ARBA00022792"/>
    </source>
</evidence>
<keyword evidence="9 12" id="KW-1133">Transmembrane helix</keyword>
<name>A0ABY8ENW5_MALFU</name>
<evidence type="ECO:0000256" key="6">
    <source>
        <dbReference type="ARBA" id="ARBA00022692"/>
    </source>
</evidence>
<keyword evidence="4" id="KW-0813">Transport</keyword>
<dbReference type="EMBL" id="CP046235">
    <property type="protein sequence ID" value="WFD47188.1"/>
    <property type="molecule type" value="Genomic_DNA"/>
</dbReference>
<evidence type="ECO:0000256" key="3">
    <source>
        <dbReference type="ARBA" id="ARBA00005667"/>
    </source>
</evidence>
<proteinExistence type="inferred from homology"/>
<evidence type="ECO:0000256" key="1">
    <source>
        <dbReference type="ARBA" id="ARBA00003195"/>
    </source>
</evidence>
<dbReference type="PANTHER" id="PTHR15082:SF2">
    <property type="entry name" value="NADH DEHYDROGENASE [UBIQUINONE] 1 BETA SUBCOMPLEX SUBUNIT 3"/>
    <property type="match status" value="1"/>
</dbReference>
<organism evidence="13 14">
    <name type="scientific">Malassezia furfur</name>
    <name type="common">Pityriasis versicolor infection agent</name>
    <name type="synonym">Pityrosporum furfur</name>
    <dbReference type="NCBI Taxonomy" id="55194"/>
    <lineage>
        <taxon>Eukaryota</taxon>
        <taxon>Fungi</taxon>
        <taxon>Dikarya</taxon>
        <taxon>Basidiomycota</taxon>
        <taxon>Ustilaginomycotina</taxon>
        <taxon>Malasseziomycetes</taxon>
        <taxon>Malasseziales</taxon>
        <taxon>Malasseziaceae</taxon>
        <taxon>Malassezia</taxon>
    </lineage>
</organism>
<evidence type="ECO:0000256" key="12">
    <source>
        <dbReference type="SAM" id="Phobius"/>
    </source>
</evidence>
<sequence>MSDLYRDPWAKREAWRKHPLFSTRFYMRNMFPGLGLGTSAFVLYLVYDKFRGDQLKKAAHH</sequence>
<evidence type="ECO:0008006" key="15">
    <source>
        <dbReference type="Google" id="ProtNLM"/>
    </source>
</evidence>
<keyword evidence="8" id="KW-0249">Electron transport</keyword>
<keyword evidence="10" id="KW-0496">Mitochondrion</keyword>
<evidence type="ECO:0000256" key="2">
    <source>
        <dbReference type="ARBA" id="ARBA00004298"/>
    </source>
</evidence>